<protein>
    <submittedName>
        <fullName evidence="2">Uncharacterized protein</fullName>
    </submittedName>
</protein>
<evidence type="ECO:0000313" key="2">
    <source>
        <dbReference type="EMBL" id="KAK9901757.1"/>
    </source>
</evidence>
<dbReference type="AlphaFoldDB" id="A0AAW1VEQ0"/>
<evidence type="ECO:0000256" key="1">
    <source>
        <dbReference type="SAM" id="MobiDB-lite"/>
    </source>
</evidence>
<proteinExistence type="predicted"/>
<organism evidence="2 3">
    <name type="scientific">Rubus argutus</name>
    <name type="common">Southern blackberry</name>
    <dbReference type="NCBI Taxonomy" id="59490"/>
    <lineage>
        <taxon>Eukaryota</taxon>
        <taxon>Viridiplantae</taxon>
        <taxon>Streptophyta</taxon>
        <taxon>Embryophyta</taxon>
        <taxon>Tracheophyta</taxon>
        <taxon>Spermatophyta</taxon>
        <taxon>Magnoliopsida</taxon>
        <taxon>eudicotyledons</taxon>
        <taxon>Gunneridae</taxon>
        <taxon>Pentapetalae</taxon>
        <taxon>rosids</taxon>
        <taxon>fabids</taxon>
        <taxon>Rosales</taxon>
        <taxon>Rosaceae</taxon>
        <taxon>Rosoideae</taxon>
        <taxon>Rosoideae incertae sedis</taxon>
        <taxon>Rubus</taxon>
    </lineage>
</organism>
<sequence>MGSGEDCEQRRRLDSAWGRGDGGATTRRRRERERAAPVTWLSSDGEGGATTMIERELGIEAGGDGEFVWMRWCGGVARIGAEAAARTDQKW</sequence>
<keyword evidence="3" id="KW-1185">Reference proteome</keyword>
<name>A0AAW1VEQ0_RUBAR</name>
<dbReference type="EMBL" id="JBEDUW010000290">
    <property type="protein sequence ID" value="KAK9901757.1"/>
    <property type="molecule type" value="Genomic_DNA"/>
</dbReference>
<comment type="caution">
    <text evidence="2">The sequence shown here is derived from an EMBL/GenBank/DDBJ whole genome shotgun (WGS) entry which is preliminary data.</text>
</comment>
<dbReference type="Proteomes" id="UP001457282">
    <property type="component" value="Unassembled WGS sequence"/>
</dbReference>
<accession>A0AAW1VEQ0</accession>
<gene>
    <name evidence="2" type="ORF">M0R45_002028</name>
</gene>
<evidence type="ECO:0000313" key="3">
    <source>
        <dbReference type="Proteomes" id="UP001457282"/>
    </source>
</evidence>
<reference evidence="2 3" key="1">
    <citation type="journal article" date="2023" name="G3 (Bethesda)">
        <title>A chromosome-length genome assembly and annotation of blackberry (Rubus argutus, cv. 'Hillquist').</title>
        <authorList>
            <person name="Bruna T."/>
            <person name="Aryal R."/>
            <person name="Dudchenko O."/>
            <person name="Sargent D.J."/>
            <person name="Mead D."/>
            <person name="Buti M."/>
            <person name="Cavallini A."/>
            <person name="Hytonen T."/>
            <person name="Andres J."/>
            <person name="Pham M."/>
            <person name="Weisz D."/>
            <person name="Mascagni F."/>
            <person name="Usai G."/>
            <person name="Natali L."/>
            <person name="Bassil N."/>
            <person name="Fernandez G.E."/>
            <person name="Lomsadze A."/>
            <person name="Armour M."/>
            <person name="Olukolu B."/>
            <person name="Poorten T."/>
            <person name="Britton C."/>
            <person name="Davik J."/>
            <person name="Ashrafi H."/>
            <person name="Aiden E.L."/>
            <person name="Borodovsky M."/>
            <person name="Worthington M."/>
        </authorList>
    </citation>
    <scope>NUCLEOTIDE SEQUENCE [LARGE SCALE GENOMIC DNA]</scope>
    <source>
        <strain evidence="2">PI 553951</strain>
    </source>
</reference>
<feature type="region of interest" description="Disordered" evidence="1">
    <location>
        <begin position="1"/>
        <end position="49"/>
    </location>
</feature>